<dbReference type="EMBL" id="BEZZ01000049">
    <property type="protein sequence ID" value="GCC24175.1"/>
    <property type="molecule type" value="Genomic_DNA"/>
</dbReference>
<protein>
    <submittedName>
        <fullName evidence="2">Uncharacterized protein</fullName>
    </submittedName>
</protein>
<gene>
    <name evidence="2" type="ORF">chiPu_0002575</name>
</gene>
<comment type="caution">
    <text evidence="2">The sequence shown here is derived from an EMBL/GenBank/DDBJ whole genome shotgun (WGS) entry which is preliminary data.</text>
</comment>
<sequence length="212" mass="22833">MTAIAAFITSAAERASQPSADQSAAPTHRSKRRGATSPSTWLFAIGRRSRRAANGGHTFPPPLTAISQAQLTPSAGEGGRSAGAERSSRSLLNNGFGEGGRRRRQSVSQAPGIGRGDVERAPAHTIRVDQHRELLENFIRRSIVVLRGGREAGVIDVIQTNSMNQSRKFQSQMRQGGNGLYFNTVDTLRSPISLGRTLPGLDNGLQLMNEDF</sequence>
<evidence type="ECO:0000313" key="3">
    <source>
        <dbReference type="Proteomes" id="UP000287033"/>
    </source>
</evidence>
<feature type="region of interest" description="Disordered" evidence="1">
    <location>
        <begin position="1"/>
        <end position="44"/>
    </location>
</feature>
<dbReference type="AlphaFoldDB" id="A0A401S1B0"/>
<accession>A0A401S1B0</accession>
<evidence type="ECO:0000256" key="1">
    <source>
        <dbReference type="SAM" id="MobiDB-lite"/>
    </source>
</evidence>
<reference evidence="2 3" key="1">
    <citation type="journal article" date="2018" name="Nat. Ecol. Evol.">
        <title>Shark genomes provide insights into elasmobranch evolution and the origin of vertebrates.</title>
        <authorList>
            <person name="Hara Y"/>
            <person name="Yamaguchi K"/>
            <person name="Onimaru K"/>
            <person name="Kadota M"/>
            <person name="Koyanagi M"/>
            <person name="Keeley SD"/>
            <person name="Tatsumi K"/>
            <person name="Tanaka K"/>
            <person name="Motone F"/>
            <person name="Kageyama Y"/>
            <person name="Nozu R"/>
            <person name="Adachi N"/>
            <person name="Nishimura O"/>
            <person name="Nakagawa R"/>
            <person name="Tanegashima C"/>
            <person name="Kiyatake I"/>
            <person name="Matsumoto R"/>
            <person name="Murakumo K"/>
            <person name="Nishida K"/>
            <person name="Terakita A"/>
            <person name="Kuratani S"/>
            <person name="Sato K"/>
            <person name="Hyodo S Kuraku.S."/>
        </authorList>
    </citation>
    <scope>NUCLEOTIDE SEQUENCE [LARGE SCALE GENOMIC DNA]</scope>
</reference>
<proteinExistence type="predicted"/>
<evidence type="ECO:0000313" key="2">
    <source>
        <dbReference type="EMBL" id="GCC24175.1"/>
    </source>
</evidence>
<feature type="compositionally biased region" description="Low complexity" evidence="1">
    <location>
        <begin position="15"/>
        <end position="26"/>
    </location>
</feature>
<organism evidence="2 3">
    <name type="scientific">Chiloscyllium punctatum</name>
    <name type="common">Brownbanded bambooshark</name>
    <name type="synonym">Hemiscyllium punctatum</name>
    <dbReference type="NCBI Taxonomy" id="137246"/>
    <lineage>
        <taxon>Eukaryota</taxon>
        <taxon>Metazoa</taxon>
        <taxon>Chordata</taxon>
        <taxon>Craniata</taxon>
        <taxon>Vertebrata</taxon>
        <taxon>Chondrichthyes</taxon>
        <taxon>Elasmobranchii</taxon>
        <taxon>Galeomorphii</taxon>
        <taxon>Galeoidea</taxon>
        <taxon>Orectolobiformes</taxon>
        <taxon>Hemiscylliidae</taxon>
        <taxon>Chiloscyllium</taxon>
    </lineage>
</organism>
<feature type="region of interest" description="Disordered" evidence="1">
    <location>
        <begin position="72"/>
        <end position="122"/>
    </location>
</feature>
<dbReference type="Proteomes" id="UP000287033">
    <property type="component" value="Unassembled WGS sequence"/>
</dbReference>
<keyword evidence="3" id="KW-1185">Reference proteome</keyword>
<name>A0A401S1B0_CHIPU</name>